<organism evidence="2">
    <name type="scientific">Rhizophora mucronata</name>
    <name type="common">Asiatic mangrove</name>
    <dbReference type="NCBI Taxonomy" id="61149"/>
    <lineage>
        <taxon>Eukaryota</taxon>
        <taxon>Viridiplantae</taxon>
        <taxon>Streptophyta</taxon>
        <taxon>Embryophyta</taxon>
        <taxon>Tracheophyta</taxon>
        <taxon>Spermatophyta</taxon>
        <taxon>Magnoliopsida</taxon>
        <taxon>eudicotyledons</taxon>
        <taxon>Gunneridae</taxon>
        <taxon>Pentapetalae</taxon>
        <taxon>rosids</taxon>
        <taxon>fabids</taxon>
        <taxon>Malpighiales</taxon>
        <taxon>Rhizophoraceae</taxon>
        <taxon>Rhizophora</taxon>
    </lineage>
</organism>
<name>A0A2P2J0X2_RHIMU</name>
<reference evidence="2" key="1">
    <citation type="submission" date="2018-02" db="EMBL/GenBank/DDBJ databases">
        <title>Rhizophora mucronata_Transcriptome.</title>
        <authorList>
            <person name="Meera S.P."/>
            <person name="Sreeshan A."/>
            <person name="Augustine A."/>
        </authorList>
    </citation>
    <scope>NUCLEOTIDE SEQUENCE</scope>
    <source>
        <tissue evidence="2">Leaf</tissue>
    </source>
</reference>
<feature type="compositionally biased region" description="Basic and acidic residues" evidence="1">
    <location>
        <begin position="30"/>
        <end position="48"/>
    </location>
</feature>
<proteinExistence type="predicted"/>
<sequence length="48" mass="6016">MPRKSSKGKKERHVSFTFSRHPKRSLQLRQEMEERKRTLYRSEARRRE</sequence>
<feature type="region of interest" description="Disordered" evidence="1">
    <location>
        <begin position="1"/>
        <end position="48"/>
    </location>
</feature>
<protein>
    <submittedName>
        <fullName evidence="2">Uncharacterized protein</fullName>
    </submittedName>
</protein>
<dbReference type="AlphaFoldDB" id="A0A2P2J0X2"/>
<evidence type="ECO:0000313" key="2">
    <source>
        <dbReference type="EMBL" id="MBW87102.1"/>
    </source>
</evidence>
<feature type="compositionally biased region" description="Basic residues" evidence="1">
    <location>
        <begin position="1"/>
        <end position="12"/>
    </location>
</feature>
<evidence type="ECO:0000256" key="1">
    <source>
        <dbReference type="SAM" id="MobiDB-lite"/>
    </source>
</evidence>
<accession>A0A2P2J0X2</accession>
<dbReference type="EMBL" id="GGEC01006619">
    <property type="protein sequence ID" value="MBW87102.1"/>
    <property type="molecule type" value="Transcribed_RNA"/>
</dbReference>